<name>A0A9R1K8B2_WHEAT</name>
<dbReference type="EMBL" id="CM022220">
    <property type="protein sequence ID" value="KAF7044527.1"/>
    <property type="molecule type" value="Genomic_DNA"/>
</dbReference>
<dbReference type="PANTHER" id="PTHR13408">
    <property type="entry name" value="DNA-DIRECTED RNA POLYMERASE III"/>
    <property type="match status" value="1"/>
</dbReference>
<evidence type="ECO:0000313" key="1">
    <source>
        <dbReference type="EMBL" id="KAF7044527.1"/>
    </source>
</evidence>
<dbReference type="GO" id="GO:0003677">
    <property type="term" value="F:DNA binding"/>
    <property type="evidence" value="ECO:0007669"/>
    <property type="project" value="InterPro"/>
</dbReference>
<dbReference type="OrthoDB" id="5836119at2759"/>
<dbReference type="PANTHER" id="PTHR13408:SF4">
    <property type="entry name" value="RNA POLYMERASE III RPC4"/>
    <property type="match status" value="1"/>
</dbReference>
<dbReference type="AlphaFoldDB" id="A0A9R1K8B2"/>
<dbReference type="GO" id="GO:0005666">
    <property type="term" value="C:RNA polymerase III complex"/>
    <property type="evidence" value="ECO:0007669"/>
    <property type="project" value="InterPro"/>
</dbReference>
<dbReference type="Proteomes" id="UP000815260">
    <property type="component" value="Chromosome 4A"/>
</dbReference>
<reference evidence="1" key="2">
    <citation type="submission" date="2020-03" db="EMBL/GenBank/DDBJ databases">
        <title>The second near-complete assembly of the hexaploid bread wheat (Triticum aestivum) genome.</title>
        <authorList>
            <person name="Zimin A.V."/>
            <person name="Puiu D."/>
            <person name="Shumante A."/>
            <person name="Alonge M."/>
            <person name="Salzberg S.L."/>
        </authorList>
    </citation>
    <scope>NUCLEOTIDE SEQUENCE</scope>
    <source>
        <tissue evidence="1">Leaf</tissue>
    </source>
</reference>
<accession>A0A9R1K8B2</accession>
<sequence>VSPGIECGIQQHEVAMNTRRKHCCQLGESEKRHAIVTPDVNSLPNDNRD</sequence>
<gene>
    <name evidence="1" type="ORF">CFC21_053742</name>
</gene>
<comment type="caution">
    <text evidence="1">The sequence shown here is derived from an EMBL/GenBank/DDBJ whole genome shotgun (WGS) entry which is preliminary data.</text>
</comment>
<dbReference type="InterPro" id="IPR007811">
    <property type="entry name" value="RPC4"/>
</dbReference>
<protein>
    <submittedName>
        <fullName evidence="1">Uncharacterized protein</fullName>
    </submittedName>
</protein>
<organism evidence="1">
    <name type="scientific">Triticum aestivum</name>
    <name type="common">Wheat</name>
    <dbReference type="NCBI Taxonomy" id="4565"/>
    <lineage>
        <taxon>Eukaryota</taxon>
        <taxon>Viridiplantae</taxon>
        <taxon>Streptophyta</taxon>
        <taxon>Embryophyta</taxon>
        <taxon>Tracheophyta</taxon>
        <taxon>Spermatophyta</taxon>
        <taxon>Magnoliopsida</taxon>
        <taxon>Liliopsida</taxon>
        <taxon>Poales</taxon>
        <taxon>Poaceae</taxon>
        <taxon>BOP clade</taxon>
        <taxon>Pooideae</taxon>
        <taxon>Triticodae</taxon>
        <taxon>Triticeae</taxon>
        <taxon>Triticinae</taxon>
        <taxon>Triticum</taxon>
    </lineage>
</organism>
<dbReference type="GO" id="GO:0006383">
    <property type="term" value="P:transcription by RNA polymerase III"/>
    <property type="evidence" value="ECO:0007669"/>
    <property type="project" value="InterPro"/>
</dbReference>
<feature type="non-terminal residue" evidence="1">
    <location>
        <position position="1"/>
    </location>
</feature>
<reference evidence="1" key="1">
    <citation type="journal article" date="2017" name="Gigascience">
        <title>The first near-complete assembly of the hexaploid bread wheat genome, Triticum aestivum.</title>
        <authorList>
            <person name="Zimin A.V."/>
            <person name="Puiu D."/>
            <person name="Hall R."/>
            <person name="Kingan S."/>
            <person name="Clavijo B.J."/>
            <person name="Salzberg S.L."/>
        </authorList>
    </citation>
    <scope>NUCLEOTIDE SEQUENCE</scope>
    <source>
        <tissue evidence="1">Leaf</tissue>
    </source>
</reference>
<proteinExistence type="predicted"/>